<dbReference type="RefSeq" id="WP_183797752.1">
    <property type="nucleotide sequence ID" value="NZ_JACIEE010000001.1"/>
</dbReference>
<evidence type="ECO:0000256" key="8">
    <source>
        <dbReference type="ARBA" id="ARBA00023026"/>
    </source>
</evidence>
<keyword evidence="6" id="KW-0800">Toxin</keyword>
<comment type="cofactor">
    <cofactor evidence="1">
        <name>Ca(2+)</name>
        <dbReference type="ChEBI" id="CHEBI:29108"/>
    </cofactor>
</comment>
<keyword evidence="7" id="KW-0677">Repeat</keyword>
<comment type="caution">
    <text evidence="12">The sequence shown here is derived from an EMBL/GenBank/DDBJ whole genome shotgun (WGS) entry which is preliminary data.</text>
</comment>
<feature type="compositionally biased region" description="Gly residues" evidence="10">
    <location>
        <begin position="450"/>
        <end position="464"/>
    </location>
</feature>
<evidence type="ECO:0000259" key="11">
    <source>
        <dbReference type="SMART" id="SM00235"/>
    </source>
</evidence>
<dbReference type="EMBL" id="JACIEE010000001">
    <property type="protein sequence ID" value="MBB3974906.1"/>
    <property type="molecule type" value="Genomic_DNA"/>
</dbReference>
<evidence type="ECO:0000256" key="10">
    <source>
        <dbReference type="SAM" id="MobiDB-lite"/>
    </source>
</evidence>
<name>A0A7W6D5D4_9HYPH</name>
<dbReference type="SUPFAM" id="SSF55486">
    <property type="entry name" value="Metalloproteases ('zincins'), catalytic domain"/>
    <property type="match status" value="1"/>
</dbReference>
<evidence type="ECO:0000256" key="4">
    <source>
        <dbReference type="ARBA" id="ARBA00009490"/>
    </source>
</evidence>
<dbReference type="Gene3D" id="2.150.10.10">
    <property type="entry name" value="Serralysin-like metalloprotease, C-terminal"/>
    <property type="match status" value="3"/>
</dbReference>
<comment type="subcellular location">
    <subcellularLocation>
        <location evidence="2">Membrane</location>
    </subcellularLocation>
    <subcellularLocation>
        <location evidence="3">Secreted</location>
    </subcellularLocation>
</comment>
<evidence type="ECO:0000256" key="9">
    <source>
        <dbReference type="ARBA" id="ARBA00023136"/>
    </source>
</evidence>
<dbReference type="InterPro" id="IPR013858">
    <property type="entry name" value="Peptidase_M10B_C"/>
</dbReference>
<evidence type="ECO:0000313" key="12">
    <source>
        <dbReference type="EMBL" id="MBB3974906.1"/>
    </source>
</evidence>
<dbReference type="PRINTS" id="PR00313">
    <property type="entry name" value="CABNDNGRPT"/>
</dbReference>
<dbReference type="InterPro" id="IPR050557">
    <property type="entry name" value="RTX_toxin/Mannuronan_C5-epim"/>
</dbReference>
<dbReference type="Proteomes" id="UP000574761">
    <property type="component" value="Unassembled WGS sequence"/>
</dbReference>
<keyword evidence="9" id="KW-0472">Membrane</keyword>
<dbReference type="Pfam" id="PF08548">
    <property type="entry name" value="Peptidase_M10_C"/>
    <property type="match status" value="1"/>
</dbReference>
<evidence type="ECO:0000256" key="3">
    <source>
        <dbReference type="ARBA" id="ARBA00004613"/>
    </source>
</evidence>
<dbReference type="SMART" id="SM00235">
    <property type="entry name" value="ZnMc"/>
    <property type="match status" value="1"/>
</dbReference>
<protein>
    <submittedName>
        <fullName evidence="12">Serralysin</fullName>
        <ecNumber evidence="12">3.4.24.40</ecNumber>
    </submittedName>
</protein>
<keyword evidence="12" id="KW-0378">Hydrolase</keyword>
<dbReference type="InterPro" id="IPR018511">
    <property type="entry name" value="Hemolysin-typ_Ca-bd_CS"/>
</dbReference>
<dbReference type="PANTHER" id="PTHR38340">
    <property type="entry name" value="S-LAYER PROTEIN"/>
    <property type="match status" value="1"/>
</dbReference>
<dbReference type="InterPro" id="IPR024079">
    <property type="entry name" value="MetalloPept_cat_dom_sf"/>
</dbReference>
<keyword evidence="5" id="KW-0964">Secreted</keyword>
<gene>
    <name evidence="12" type="ORF">GGQ64_000082</name>
</gene>
<dbReference type="InterPro" id="IPR006026">
    <property type="entry name" value="Peptidase_Metallo"/>
</dbReference>
<dbReference type="Pfam" id="PF00353">
    <property type="entry name" value="HemolysinCabind"/>
    <property type="match status" value="4"/>
</dbReference>
<dbReference type="CDD" id="cd04277">
    <property type="entry name" value="ZnMc_serralysin_like"/>
    <property type="match status" value="1"/>
</dbReference>
<dbReference type="InterPro" id="IPR003995">
    <property type="entry name" value="RTX_toxin_determinant-A"/>
</dbReference>
<dbReference type="InterPro" id="IPR011049">
    <property type="entry name" value="Serralysin-like_metalloprot_C"/>
</dbReference>
<dbReference type="InterPro" id="IPR034033">
    <property type="entry name" value="Serralysin-like"/>
</dbReference>
<dbReference type="InterPro" id="IPR001343">
    <property type="entry name" value="Hemolysn_Ca-bd"/>
</dbReference>
<evidence type="ECO:0000256" key="1">
    <source>
        <dbReference type="ARBA" id="ARBA00001913"/>
    </source>
</evidence>
<evidence type="ECO:0000256" key="5">
    <source>
        <dbReference type="ARBA" id="ARBA00022525"/>
    </source>
</evidence>
<reference evidence="12 13" key="1">
    <citation type="submission" date="2020-08" db="EMBL/GenBank/DDBJ databases">
        <title>Genomic Encyclopedia of Type Strains, Phase IV (KMG-IV): sequencing the most valuable type-strain genomes for metagenomic binning, comparative biology and taxonomic classification.</title>
        <authorList>
            <person name="Goeker M."/>
        </authorList>
    </citation>
    <scope>NUCLEOTIDE SEQUENCE [LARGE SCALE GENOMIC DNA]</scope>
    <source>
        <strain evidence="12 13">DSM 100211</strain>
    </source>
</reference>
<dbReference type="GO" id="GO:0008270">
    <property type="term" value="F:zinc ion binding"/>
    <property type="evidence" value="ECO:0007669"/>
    <property type="project" value="InterPro"/>
</dbReference>
<evidence type="ECO:0000256" key="7">
    <source>
        <dbReference type="ARBA" id="ARBA00022737"/>
    </source>
</evidence>
<dbReference type="GO" id="GO:0005509">
    <property type="term" value="F:calcium ion binding"/>
    <property type="evidence" value="ECO:0007669"/>
    <property type="project" value="InterPro"/>
</dbReference>
<evidence type="ECO:0000313" key="13">
    <source>
        <dbReference type="Proteomes" id="UP000574761"/>
    </source>
</evidence>
<dbReference type="PROSITE" id="PS00330">
    <property type="entry name" value="HEMOLYSIN_CALCIUM"/>
    <property type="match status" value="3"/>
</dbReference>
<keyword evidence="8" id="KW-0843">Virulence</keyword>
<dbReference type="GO" id="GO:0090729">
    <property type="term" value="F:toxin activity"/>
    <property type="evidence" value="ECO:0007669"/>
    <property type="project" value="UniProtKB-KW"/>
</dbReference>
<comment type="similarity">
    <text evidence="4">Belongs to the peptidase M10B family.</text>
</comment>
<dbReference type="GO" id="GO:0005615">
    <property type="term" value="C:extracellular space"/>
    <property type="evidence" value="ECO:0007669"/>
    <property type="project" value="InterPro"/>
</dbReference>
<dbReference type="AlphaFoldDB" id="A0A7W6D5D4"/>
<sequence length="645" mass="66654">MTGINKSTKTVSATGNNVIDAVLGETAWSGAVTYAFPTSKSAYGYSEYEPSQGFGAVSAKVKAAALFAMEQSYGSRANDGFSVEGFTGLNLSAGSQASANLRFAKSTYDNPTAKAYFPGDYDEAGDLWLGNGSNLSSPQAGNYGWHTLMHELGHALGLEHAHTDEGFGKMPSSHDSVEYSVMTYHSYKGSISQKYTYEEFGAPQTFMMADIAALQRMYGADFTTNAGNTTYKWTPGSGKTYVNGDVAIAPGANRIFATIWDGGGKDTYDLSAYSDGVDIDLAPGSSSEFSDRQLAYLGDSHFAGGNIYNAMLYKGDTRSLIENAKGGSGADTIKGNQAANTLTGNNGNDKLYSLTGNDKLYGNSGKDTLDAGGGNDVLLGGAAGDRLIGGTGSDTASYTTARAGVTASLSKPSINTNDAAGDTYSSIEQLLGSAYGDKLTGNSTANRLSGGKGNDTLDGGGGNDTLVGGAGADRLIGGSGSDTASYQTASAGVTVNLGSRSANTGDAKGDSYSSVEHLLGSNYSDNLTGNSGANRIFGGNGNDVLKGVDGHDVLDGGKGNDMLFGGKGNDDFVFGKGYGTDTVQTFTDGVDQIDLRSYDFSSASSVLSKATQVDDDVRFKFAATDILVLKEFDIADLGANDFILA</sequence>
<keyword evidence="13" id="KW-1185">Reference proteome</keyword>
<dbReference type="PRINTS" id="PR01488">
    <property type="entry name" value="RTXTOXINA"/>
</dbReference>
<feature type="region of interest" description="Disordered" evidence="10">
    <location>
        <begin position="442"/>
        <end position="464"/>
    </location>
</feature>
<dbReference type="PANTHER" id="PTHR38340:SF1">
    <property type="entry name" value="S-LAYER PROTEIN"/>
    <property type="match status" value="1"/>
</dbReference>
<dbReference type="GO" id="GO:0006508">
    <property type="term" value="P:proteolysis"/>
    <property type="evidence" value="ECO:0007669"/>
    <property type="project" value="InterPro"/>
</dbReference>
<evidence type="ECO:0000256" key="2">
    <source>
        <dbReference type="ARBA" id="ARBA00004370"/>
    </source>
</evidence>
<evidence type="ECO:0000256" key="6">
    <source>
        <dbReference type="ARBA" id="ARBA00022656"/>
    </source>
</evidence>
<dbReference type="GO" id="GO:0008237">
    <property type="term" value="F:metallopeptidase activity"/>
    <property type="evidence" value="ECO:0007669"/>
    <property type="project" value="InterPro"/>
</dbReference>
<proteinExistence type="inferred from homology"/>
<dbReference type="Gene3D" id="3.40.390.10">
    <property type="entry name" value="Collagenase (Catalytic Domain)"/>
    <property type="match status" value="1"/>
</dbReference>
<organism evidence="12 13">
    <name type="scientific">Mycoplana azooxidifex</name>
    <dbReference type="NCBI Taxonomy" id="1636188"/>
    <lineage>
        <taxon>Bacteria</taxon>
        <taxon>Pseudomonadati</taxon>
        <taxon>Pseudomonadota</taxon>
        <taxon>Alphaproteobacteria</taxon>
        <taxon>Hyphomicrobiales</taxon>
        <taxon>Rhizobiaceae</taxon>
        <taxon>Mycoplana</taxon>
    </lineage>
</organism>
<dbReference type="SUPFAM" id="SSF51120">
    <property type="entry name" value="beta-Roll"/>
    <property type="match status" value="3"/>
</dbReference>
<feature type="domain" description="Peptidase metallopeptidase" evidence="11">
    <location>
        <begin position="24"/>
        <end position="199"/>
    </location>
</feature>
<dbReference type="EC" id="3.4.24.40" evidence="12"/>
<accession>A0A7W6D5D4</accession>
<dbReference type="GO" id="GO:0016020">
    <property type="term" value="C:membrane"/>
    <property type="evidence" value="ECO:0007669"/>
    <property type="project" value="UniProtKB-SubCell"/>
</dbReference>